<name>A0A7W8TUC6_9MICC</name>
<dbReference type="Proteomes" id="UP000580797">
    <property type="component" value="Unassembled WGS sequence"/>
</dbReference>
<organism evidence="2 3">
    <name type="scientific">Neomicrococcus aestuarii</name>
    <dbReference type="NCBI Taxonomy" id="556325"/>
    <lineage>
        <taxon>Bacteria</taxon>
        <taxon>Bacillati</taxon>
        <taxon>Actinomycetota</taxon>
        <taxon>Actinomycetes</taxon>
        <taxon>Micrococcales</taxon>
        <taxon>Micrococcaceae</taxon>
        <taxon>Neomicrococcus</taxon>
    </lineage>
</organism>
<dbReference type="EMBL" id="JACHDR010000001">
    <property type="protein sequence ID" value="MBB5511696.1"/>
    <property type="molecule type" value="Genomic_DNA"/>
</dbReference>
<sequence>MTTTDTDGNERTNLRFLPQDQPVTGSGCDYPELIETPSGSWTADFGRFYGFVSEDEVSQFVDSQEWADLIRLANSLQRTQ</sequence>
<protein>
    <submittedName>
        <fullName evidence="2">Uncharacterized protein</fullName>
    </submittedName>
</protein>
<dbReference type="AlphaFoldDB" id="A0A7W8TUC6"/>
<feature type="region of interest" description="Disordered" evidence="1">
    <location>
        <begin position="1"/>
        <end position="26"/>
    </location>
</feature>
<reference evidence="2 3" key="1">
    <citation type="submission" date="2020-08" db="EMBL/GenBank/DDBJ databases">
        <title>Sequencing the genomes of 1000 actinobacteria strains.</title>
        <authorList>
            <person name="Klenk H.-P."/>
        </authorList>
    </citation>
    <scope>NUCLEOTIDE SEQUENCE [LARGE SCALE GENOMIC DNA]</scope>
    <source>
        <strain evidence="2 3">DSM 105783</strain>
    </source>
</reference>
<accession>A0A7W8TUC6</accession>
<gene>
    <name evidence="2" type="ORF">HD598_000383</name>
</gene>
<dbReference type="RefSeq" id="WP_183663432.1">
    <property type="nucleotide sequence ID" value="NZ_BAAARH010000018.1"/>
</dbReference>
<evidence type="ECO:0000313" key="2">
    <source>
        <dbReference type="EMBL" id="MBB5511696.1"/>
    </source>
</evidence>
<comment type="caution">
    <text evidence="2">The sequence shown here is derived from an EMBL/GenBank/DDBJ whole genome shotgun (WGS) entry which is preliminary data.</text>
</comment>
<evidence type="ECO:0000313" key="3">
    <source>
        <dbReference type="Proteomes" id="UP000580797"/>
    </source>
</evidence>
<proteinExistence type="predicted"/>
<evidence type="ECO:0000256" key="1">
    <source>
        <dbReference type="SAM" id="MobiDB-lite"/>
    </source>
</evidence>